<keyword evidence="3" id="KW-1134">Transmembrane beta strand</keyword>
<keyword evidence="17" id="KW-1185">Reference proteome</keyword>
<organism evidence="16 17">
    <name type="scientific">Chitinophaga tropicalis</name>
    <dbReference type="NCBI Taxonomy" id="2683588"/>
    <lineage>
        <taxon>Bacteria</taxon>
        <taxon>Pseudomonadati</taxon>
        <taxon>Bacteroidota</taxon>
        <taxon>Chitinophagia</taxon>
        <taxon>Chitinophagales</taxon>
        <taxon>Chitinophagaceae</taxon>
        <taxon>Chitinophaga</taxon>
    </lineage>
</organism>
<proteinExistence type="inferred from homology"/>
<reference evidence="16 17" key="1">
    <citation type="submission" date="2019-12" db="EMBL/GenBank/DDBJ databases">
        <title>Chitinophaga sp. strain ysch24 (GDMCC 1.1355), whole genome shotgun sequence.</title>
        <authorList>
            <person name="Zhang X."/>
        </authorList>
    </citation>
    <scope>NUCLEOTIDE SEQUENCE [LARGE SCALE GENOMIC DNA]</scope>
    <source>
        <strain evidence="17">ysch24</strain>
    </source>
</reference>
<comment type="caution">
    <text evidence="16">The sequence shown here is derived from an EMBL/GenBank/DDBJ whole genome shotgun (WGS) entry which is preliminary data.</text>
</comment>
<evidence type="ECO:0000259" key="14">
    <source>
        <dbReference type="Pfam" id="PF00593"/>
    </source>
</evidence>
<dbReference type="SUPFAM" id="SSF56935">
    <property type="entry name" value="Porins"/>
    <property type="match status" value="1"/>
</dbReference>
<feature type="domain" description="TonB-dependent receptor-like beta-barrel" evidence="14">
    <location>
        <begin position="213"/>
        <end position="632"/>
    </location>
</feature>
<keyword evidence="11" id="KW-0998">Cell outer membrane</keyword>
<dbReference type="PANTHER" id="PTHR32552:SF68">
    <property type="entry name" value="FERRICHROME OUTER MEMBRANE TRANSPORTER_PHAGE RECEPTOR"/>
    <property type="match status" value="1"/>
</dbReference>
<feature type="domain" description="TonB-dependent receptor plug" evidence="15">
    <location>
        <begin position="43"/>
        <end position="151"/>
    </location>
</feature>
<evidence type="ECO:0000256" key="10">
    <source>
        <dbReference type="ARBA" id="ARBA00023136"/>
    </source>
</evidence>
<dbReference type="Pfam" id="PF00593">
    <property type="entry name" value="TonB_dep_Rec_b-barrel"/>
    <property type="match status" value="1"/>
</dbReference>
<evidence type="ECO:0000256" key="1">
    <source>
        <dbReference type="ARBA" id="ARBA00004571"/>
    </source>
</evidence>
<dbReference type="RefSeq" id="WP_157306812.1">
    <property type="nucleotide sequence ID" value="NZ_WRXN01000005.1"/>
</dbReference>
<gene>
    <name evidence="16" type="ORF">GO493_13955</name>
</gene>
<evidence type="ECO:0000256" key="13">
    <source>
        <dbReference type="SAM" id="SignalP"/>
    </source>
</evidence>
<keyword evidence="10 12" id="KW-0472">Membrane</keyword>
<dbReference type="InterPro" id="IPR039426">
    <property type="entry name" value="TonB-dep_rcpt-like"/>
</dbReference>
<keyword evidence="4" id="KW-0410">Iron transport</keyword>
<keyword evidence="9 12" id="KW-0798">TonB box</keyword>
<comment type="similarity">
    <text evidence="12">Belongs to the TonB-dependent receptor family.</text>
</comment>
<accession>A0A7K1U4V4</accession>
<dbReference type="PANTHER" id="PTHR32552">
    <property type="entry name" value="FERRICHROME IRON RECEPTOR-RELATED"/>
    <property type="match status" value="1"/>
</dbReference>
<keyword evidence="5" id="KW-0812">Transmembrane</keyword>
<feature type="chain" id="PRO_5029618187" evidence="13">
    <location>
        <begin position="19"/>
        <end position="666"/>
    </location>
</feature>
<keyword evidence="2" id="KW-0813">Transport</keyword>
<evidence type="ECO:0000259" key="15">
    <source>
        <dbReference type="Pfam" id="PF07715"/>
    </source>
</evidence>
<evidence type="ECO:0000256" key="5">
    <source>
        <dbReference type="ARBA" id="ARBA00022692"/>
    </source>
</evidence>
<evidence type="ECO:0000256" key="8">
    <source>
        <dbReference type="ARBA" id="ARBA00023065"/>
    </source>
</evidence>
<keyword evidence="6 13" id="KW-0732">Signal</keyword>
<dbReference type="GO" id="GO:0015344">
    <property type="term" value="F:siderophore uptake transmembrane transporter activity"/>
    <property type="evidence" value="ECO:0007669"/>
    <property type="project" value="TreeGrafter"/>
</dbReference>
<protein>
    <submittedName>
        <fullName evidence="16">TonB-dependent receptor</fullName>
    </submittedName>
</protein>
<keyword evidence="8" id="KW-0406">Ion transport</keyword>
<keyword evidence="16" id="KW-0675">Receptor</keyword>
<dbReference type="InterPro" id="IPR012910">
    <property type="entry name" value="Plug_dom"/>
</dbReference>
<sequence length="666" mass="75432">MQRVLSAFIFLSALPAFAQDSLKYRRDTTRHLGEVVVSYQAVASTPVTYRNLSAAVLEEKNTGQEPSFILSETPGITVQSDAGNQQGYSYYRMRGMDQTRVNMTLDGMPMNEPEDQGAYFSNYPDILNSVSSIQIQRGAGTTQNGSASYAGSVQLFSPNLKDTAHSSVGIGYGSWNSARIYGEYQSGLKNGKALYVRASQLYTDGYKYHSSNNAQSVFISGGLYYDKTSWKINMLAGQQRNGLAWLGVVDSLVRKDRRTNANSPDEKDHFFQALVQLQNEWRPGRRSVINTSVYYTYLKGNYDFDPANYVSGTPGEDGYMFNYSFLSHFAGIFSNYTLSGQSLKWTTGVNGNAYQRRHLGSDNADGELYRNTGYKKEFSAFTKLEYYLGKFTFFGDIQYRLTTFDYTGNLKLKQLKWDFLNPKAGVSYALNNRIDLYYSIARTGREPTRNDFFNGEDNLTVGSNGVGQVYNPWAETVTDQEAGIRWAGAKIVVNLNGYRMAFSNELVLNGETGPNGLPLTDNVLHSFRRGVELYLKYAPDAHWSFTSNAAWNNSRIKEKEAVFTPLMTPSWIINQEIGWKYGRWGTALSGRYQSKAYIDFSNRYTLNSYFLVNARAHYTLKHYEFSLFLNNITNAKYYGSGYREGDHVKYFVQAPVNYYIAVKYSF</sequence>
<dbReference type="InterPro" id="IPR037066">
    <property type="entry name" value="Plug_dom_sf"/>
</dbReference>
<evidence type="ECO:0000256" key="11">
    <source>
        <dbReference type="ARBA" id="ARBA00023237"/>
    </source>
</evidence>
<evidence type="ECO:0000256" key="4">
    <source>
        <dbReference type="ARBA" id="ARBA00022496"/>
    </source>
</evidence>
<evidence type="ECO:0000256" key="12">
    <source>
        <dbReference type="RuleBase" id="RU003357"/>
    </source>
</evidence>
<dbReference type="Pfam" id="PF07715">
    <property type="entry name" value="Plug"/>
    <property type="match status" value="1"/>
</dbReference>
<evidence type="ECO:0000256" key="9">
    <source>
        <dbReference type="ARBA" id="ARBA00023077"/>
    </source>
</evidence>
<keyword evidence="7" id="KW-0408">Iron</keyword>
<dbReference type="GO" id="GO:0009279">
    <property type="term" value="C:cell outer membrane"/>
    <property type="evidence" value="ECO:0007669"/>
    <property type="project" value="UniProtKB-SubCell"/>
</dbReference>
<evidence type="ECO:0000313" key="16">
    <source>
        <dbReference type="EMBL" id="MVT09370.1"/>
    </source>
</evidence>
<dbReference type="EMBL" id="WRXN01000005">
    <property type="protein sequence ID" value="MVT09370.1"/>
    <property type="molecule type" value="Genomic_DNA"/>
</dbReference>
<dbReference type="Gene3D" id="2.40.170.20">
    <property type="entry name" value="TonB-dependent receptor, beta-barrel domain"/>
    <property type="match status" value="1"/>
</dbReference>
<evidence type="ECO:0000313" key="17">
    <source>
        <dbReference type="Proteomes" id="UP000461730"/>
    </source>
</evidence>
<feature type="signal peptide" evidence="13">
    <location>
        <begin position="1"/>
        <end position="18"/>
    </location>
</feature>
<evidence type="ECO:0000256" key="3">
    <source>
        <dbReference type="ARBA" id="ARBA00022452"/>
    </source>
</evidence>
<dbReference type="Proteomes" id="UP000461730">
    <property type="component" value="Unassembled WGS sequence"/>
</dbReference>
<dbReference type="InterPro" id="IPR000531">
    <property type="entry name" value="Beta-barrel_TonB"/>
</dbReference>
<comment type="subcellular location">
    <subcellularLocation>
        <location evidence="1">Cell outer membrane</location>
        <topology evidence="1">Multi-pass membrane protein</topology>
    </subcellularLocation>
</comment>
<evidence type="ECO:0000256" key="7">
    <source>
        <dbReference type="ARBA" id="ARBA00023004"/>
    </source>
</evidence>
<evidence type="ECO:0000256" key="2">
    <source>
        <dbReference type="ARBA" id="ARBA00022448"/>
    </source>
</evidence>
<dbReference type="InterPro" id="IPR036942">
    <property type="entry name" value="Beta-barrel_TonB_sf"/>
</dbReference>
<dbReference type="Gene3D" id="2.170.130.10">
    <property type="entry name" value="TonB-dependent receptor, plug domain"/>
    <property type="match status" value="1"/>
</dbReference>
<evidence type="ECO:0000256" key="6">
    <source>
        <dbReference type="ARBA" id="ARBA00022729"/>
    </source>
</evidence>
<name>A0A7K1U4V4_9BACT</name>
<dbReference type="AlphaFoldDB" id="A0A7K1U4V4"/>